<gene>
    <name evidence="1" type="ORF">METZ01_LOCUS183930</name>
</gene>
<organism evidence="1">
    <name type="scientific">marine metagenome</name>
    <dbReference type="NCBI Taxonomy" id="408172"/>
    <lineage>
        <taxon>unclassified sequences</taxon>
        <taxon>metagenomes</taxon>
        <taxon>ecological metagenomes</taxon>
    </lineage>
</organism>
<feature type="non-terminal residue" evidence="1">
    <location>
        <position position="1"/>
    </location>
</feature>
<reference evidence="1" key="1">
    <citation type="submission" date="2018-05" db="EMBL/GenBank/DDBJ databases">
        <authorList>
            <person name="Lanie J.A."/>
            <person name="Ng W.-L."/>
            <person name="Kazmierczak K.M."/>
            <person name="Andrzejewski T.M."/>
            <person name="Davidsen T.M."/>
            <person name="Wayne K.J."/>
            <person name="Tettelin H."/>
            <person name="Glass J.I."/>
            <person name="Rusch D."/>
            <person name="Podicherti R."/>
            <person name="Tsui H.-C.T."/>
            <person name="Winkler M.E."/>
        </authorList>
    </citation>
    <scope>NUCLEOTIDE SEQUENCE</scope>
</reference>
<name>A0A382CXX9_9ZZZZ</name>
<dbReference type="InterPro" id="IPR013785">
    <property type="entry name" value="Aldolase_TIM"/>
</dbReference>
<dbReference type="SUPFAM" id="SSF102114">
    <property type="entry name" value="Radical SAM enzymes"/>
    <property type="match status" value="1"/>
</dbReference>
<proteinExistence type="predicted"/>
<dbReference type="AlphaFoldDB" id="A0A382CXX9"/>
<feature type="non-terminal residue" evidence="1">
    <location>
        <position position="222"/>
    </location>
</feature>
<evidence type="ECO:0000313" key="1">
    <source>
        <dbReference type="EMBL" id="SVB31076.1"/>
    </source>
</evidence>
<dbReference type="EMBL" id="UINC01036702">
    <property type="protein sequence ID" value="SVB31076.1"/>
    <property type="molecule type" value="Genomic_DNA"/>
</dbReference>
<protein>
    <submittedName>
        <fullName evidence="1">Uncharacterized protein</fullName>
    </submittedName>
</protein>
<sequence length="222" mass="25384">VPRLGLKEGDINPAIQVGHKGNMPLSTVKNIFTPTVMGGLKTLDFNGTFGDCIMHPDLIPILNHIADVSDSQKEQRKANNRNRRTDLWISTNGGVRDKVFWTELGKLASERYNPNNSEVIFALEGTDDKTHQMYRRKVPYEAVLERAQWFMDAGGTAVWQIIEFEHNKHQIPDARKLAEEYGFSRFDIRRSRMAEHISNSLREEAIRTGVMTVAEKETSYEH</sequence>
<dbReference type="Gene3D" id="3.20.20.70">
    <property type="entry name" value="Aldolase class I"/>
    <property type="match status" value="1"/>
</dbReference>
<dbReference type="InterPro" id="IPR058240">
    <property type="entry name" value="rSAM_sf"/>
</dbReference>
<accession>A0A382CXX9</accession>